<keyword evidence="1" id="KW-0175">Coiled coil</keyword>
<feature type="region of interest" description="Disordered" evidence="2">
    <location>
        <begin position="370"/>
        <end position="409"/>
    </location>
</feature>
<accession>A0A2B7YZY1</accession>
<dbReference type="Pfam" id="PF25555">
    <property type="entry name" value="RAB3A-like_C"/>
    <property type="match status" value="1"/>
</dbReference>
<evidence type="ECO:0000313" key="4">
    <source>
        <dbReference type="EMBL" id="PGH26720.1"/>
    </source>
</evidence>
<dbReference type="Pfam" id="PF06428">
    <property type="entry name" value="Sec2p"/>
    <property type="match status" value="1"/>
</dbReference>
<dbReference type="GO" id="GO:0006887">
    <property type="term" value="P:exocytosis"/>
    <property type="evidence" value="ECO:0007669"/>
    <property type="project" value="TreeGrafter"/>
</dbReference>
<dbReference type="GO" id="GO:0070319">
    <property type="term" value="C:Golgi to plasma membrane transport vesicle"/>
    <property type="evidence" value="ECO:0007669"/>
    <property type="project" value="TreeGrafter"/>
</dbReference>
<dbReference type="GO" id="GO:0051286">
    <property type="term" value="C:cell tip"/>
    <property type="evidence" value="ECO:0007669"/>
    <property type="project" value="TreeGrafter"/>
</dbReference>
<feature type="region of interest" description="Disordered" evidence="2">
    <location>
        <begin position="17"/>
        <end position="44"/>
    </location>
</feature>
<evidence type="ECO:0000259" key="3">
    <source>
        <dbReference type="Pfam" id="PF06428"/>
    </source>
</evidence>
<dbReference type="AlphaFoldDB" id="A0A2B7YZY1"/>
<dbReference type="EMBL" id="PDNA01000014">
    <property type="protein sequence ID" value="PGH26720.1"/>
    <property type="molecule type" value="Genomic_DNA"/>
</dbReference>
<sequence>MSLRLISLHGWSYPAIRASSTSSDPQKKRTVSSSLSTPTPPKSLFKAKSTNALSDMAAVAGPLRVPTSVLEGPSEHSLSTLQDPRIASTSDLSKTLSAAHHPDLSNEVAALSDKLIQAINNQTILDDTLAATRQQLDVSRSRVREVEQEIYDHRNDVAQGVLVKKADMDAELMKLSEALAEERSRRTVVEKEKKGIEQELENLTAALFEEANKMVAAAKMEREAVERRNEQLRSQINDTEMLLASQQEQLTELKLVMQQMNSDRDDNTETRTNPSTVPSSPRDVHQHDNISRLLGAMNLSPVTPGSGDVSPAHSTSFSHLIKSVCRTDIPAYEDFRSLIHLAKSSKPPSRAASGSYGSLNVMSLSGLSSQAQHNYSGSNGSTLSLAATSHSSPNGTPSSPREAASSSAPLKETRFYKRAVVEDIEPTLRLDLAPGISWLARRSVVSSICDGGLVVEPMPAITIKYALPCSLCGERRQGPENARTHRFRTSDSDSAQRYPLCMLCLEKIRSCCEFVGYLRMIMDGHVRIGDDEEEKEAWEETIRLRERMFWSRIGGGVVPAFIQSKGCDKASSLHALKSRCGNENSNSLPVQELSPLAAESPSLNGKLQGAEDPFVSNVKRASIGNVVLSRKEMITSCTVIESNGSEANGNLPKDIAYMDTDTQPNSEFGAALNRSLSPTSPELPPPRPLTPSRNSRNSTGSETKLTVTIPGSFE</sequence>
<evidence type="ECO:0000256" key="1">
    <source>
        <dbReference type="ARBA" id="ARBA00023054"/>
    </source>
</evidence>
<dbReference type="STRING" id="1447883.A0A2B7YZY1"/>
<dbReference type="CDD" id="cd21044">
    <property type="entry name" value="Rab11BD_RAB3IP_like"/>
    <property type="match status" value="1"/>
</dbReference>
<feature type="region of interest" description="Disordered" evidence="2">
    <location>
        <begin position="261"/>
        <end position="285"/>
    </location>
</feature>
<comment type="caution">
    <text evidence="4">The sequence shown here is derived from an EMBL/GenBank/DDBJ whole genome shotgun (WGS) entry which is preliminary data.</text>
</comment>
<feature type="domain" description="GDP/GTP exchange factor Sec2 N-terminal" evidence="3">
    <location>
        <begin position="122"/>
        <end position="261"/>
    </location>
</feature>
<gene>
    <name evidence="4" type="ORF">AJ80_01666</name>
</gene>
<dbReference type="InterPro" id="IPR040351">
    <property type="entry name" value="RAB3IL/RAB3IP/Sec2"/>
</dbReference>
<feature type="compositionally biased region" description="Polar residues" evidence="2">
    <location>
        <begin position="270"/>
        <end position="279"/>
    </location>
</feature>
<proteinExistence type="predicted"/>
<dbReference type="InterPro" id="IPR009449">
    <property type="entry name" value="Sec2_N"/>
</dbReference>
<dbReference type="PANTHER" id="PTHR14430:SF0">
    <property type="entry name" value="SEC2P DOMAIN-CONTAINING PROTEIN"/>
    <property type="match status" value="1"/>
</dbReference>
<dbReference type="SUPFAM" id="SSF144284">
    <property type="entry name" value="Sec2 N-terminal region"/>
    <property type="match status" value="1"/>
</dbReference>
<name>A0A2B7YZY1_POLH7</name>
<dbReference type="Proteomes" id="UP000224634">
    <property type="component" value="Unassembled WGS sequence"/>
</dbReference>
<keyword evidence="5" id="KW-1185">Reference proteome</keyword>
<protein>
    <recommendedName>
        <fullName evidence="3">GDP/GTP exchange factor Sec2 N-terminal domain-containing protein</fullName>
    </recommendedName>
</protein>
<feature type="compositionally biased region" description="Polar residues" evidence="2">
    <location>
        <begin position="370"/>
        <end position="380"/>
    </location>
</feature>
<evidence type="ECO:0000313" key="5">
    <source>
        <dbReference type="Proteomes" id="UP000224634"/>
    </source>
</evidence>
<dbReference type="Gene3D" id="6.10.140.910">
    <property type="match status" value="1"/>
</dbReference>
<reference evidence="4 5" key="1">
    <citation type="submission" date="2017-10" db="EMBL/GenBank/DDBJ databases">
        <title>Comparative genomics in systemic dimorphic fungi from Ajellomycetaceae.</title>
        <authorList>
            <person name="Munoz J.F."/>
            <person name="Mcewen J.G."/>
            <person name="Clay O.K."/>
            <person name="Cuomo C.A."/>
        </authorList>
    </citation>
    <scope>NUCLEOTIDE SEQUENCE [LARGE SCALE GENOMIC DNA]</scope>
    <source>
        <strain evidence="4 5">UAMH7299</strain>
    </source>
</reference>
<dbReference type="OrthoDB" id="1748564at2759"/>
<feature type="compositionally biased region" description="Low complexity" evidence="2">
    <location>
        <begin position="381"/>
        <end position="409"/>
    </location>
</feature>
<feature type="region of interest" description="Disordered" evidence="2">
    <location>
        <begin position="661"/>
        <end position="714"/>
    </location>
</feature>
<evidence type="ECO:0000256" key="2">
    <source>
        <dbReference type="SAM" id="MobiDB-lite"/>
    </source>
</evidence>
<organism evidence="4 5">
    <name type="scientific">Polytolypa hystricis (strain UAMH7299)</name>
    <dbReference type="NCBI Taxonomy" id="1447883"/>
    <lineage>
        <taxon>Eukaryota</taxon>
        <taxon>Fungi</taxon>
        <taxon>Dikarya</taxon>
        <taxon>Ascomycota</taxon>
        <taxon>Pezizomycotina</taxon>
        <taxon>Eurotiomycetes</taxon>
        <taxon>Eurotiomycetidae</taxon>
        <taxon>Onygenales</taxon>
        <taxon>Onygenales incertae sedis</taxon>
        <taxon>Polytolypa</taxon>
    </lineage>
</organism>
<dbReference type="PANTHER" id="PTHR14430">
    <property type="entry name" value="RABIN3-RELATED"/>
    <property type="match status" value="1"/>
</dbReference>
<dbReference type="GO" id="GO:0005085">
    <property type="term" value="F:guanyl-nucleotide exchange factor activity"/>
    <property type="evidence" value="ECO:0007669"/>
    <property type="project" value="InterPro"/>
</dbReference>